<keyword evidence="1" id="KW-0812">Transmembrane</keyword>
<dbReference type="OrthoDB" id="7968664at2759"/>
<dbReference type="EMBL" id="OUUW01000004">
    <property type="protein sequence ID" value="SPP79674.1"/>
    <property type="molecule type" value="Genomic_DNA"/>
</dbReference>
<evidence type="ECO:0000313" key="2">
    <source>
        <dbReference type="EMBL" id="SPP79674.1"/>
    </source>
</evidence>
<dbReference type="Proteomes" id="UP000268350">
    <property type="component" value="Unassembled WGS sequence"/>
</dbReference>
<keyword evidence="1" id="KW-0472">Membrane</keyword>
<protein>
    <submittedName>
        <fullName evidence="2">Uncharacterized protein</fullName>
    </submittedName>
</protein>
<organism evidence="2 3">
    <name type="scientific">Drosophila guanche</name>
    <name type="common">Fruit fly</name>
    <dbReference type="NCBI Taxonomy" id="7266"/>
    <lineage>
        <taxon>Eukaryota</taxon>
        <taxon>Metazoa</taxon>
        <taxon>Ecdysozoa</taxon>
        <taxon>Arthropoda</taxon>
        <taxon>Hexapoda</taxon>
        <taxon>Insecta</taxon>
        <taxon>Pterygota</taxon>
        <taxon>Neoptera</taxon>
        <taxon>Endopterygota</taxon>
        <taxon>Diptera</taxon>
        <taxon>Brachycera</taxon>
        <taxon>Muscomorpha</taxon>
        <taxon>Ephydroidea</taxon>
        <taxon>Drosophilidae</taxon>
        <taxon>Drosophila</taxon>
        <taxon>Sophophora</taxon>
    </lineage>
</organism>
<keyword evidence="1" id="KW-1133">Transmembrane helix</keyword>
<feature type="transmembrane region" description="Helical" evidence="1">
    <location>
        <begin position="112"/>
        <end position="132"/>
    </location>
</feature>
<keyword evidence="3" id="KW-1185">Reference proteome</keyword>
<proteinExistence type="predicted"/>
<feature type="transmembrane region" description="Helical" evidence="1">
    <location>
        <begin position="138"/>
        <end position="160"/>
    </location>
</feature>
<name>A0A3B0JBE0_DROGU</name>
<sequence length="206" mass="24312">MHQLRQFNNDFMRYLFNLFTFDARNKNPYSIWKFCGRKQVDQTYGKLQFCEFCKPDLFPFIFWLVLALSIWGLACTLKQTLKLLRCPNSKLGMWRQREFHVFGTRVLHSARLLGSCAIIASWCMLILGLVMLKPRLMYPWIVINSVVLGGEFIVWVYDVMTGHIQLELHTGLTLMMPFLNLMMVRCVMVVMEQSLKNHVEDSLRIF</sequence>
<evidence type="ECO:0000313" key="3">
    <source>
        <dbReference type="Proteomes" id="UP000268350"/>
    </source>
</evidence>
<dbReference type="OMA" id="YSIWNFC"/>
<gene>
    <name evidence="2" type="ORF">DGUA_6G012563</name>
</gene>
<evidence type="ECO:0000256" key="1">
    <source>
        <dbReference type="SAM" id="Phobius"/>
    </source>
</evidence>
<dbReference type="AlphaFoldDB" id="A0A3B0JBE0"/>
<feature type="transmembrane region" description="Helical" evidence="1">
    <location>
        <begin position="57"/>
        <end position="77"/>
    </location>
</feature>
<feature type="transmembrane region" description="Helical" evidence="1">
    <location>
        <begin position="172"/>
        <end position="191"/>
    </location>
</feature>
<accession>A0A3B0JBE0</accession>
<reference evidence="3" key="1">
    <citation type="submission" date="2018-01" db="EMBL/GenBank/DDBJ databases">
        <authorList>
            <person name="Alioto T."/>
            <person name="Alioto T."/>
        </authorList>
    </citation>
    <scope>NUCLEOTIDE SEQUENCE [LARGE SCALE GENOMIC DNA]</scope>
</reference>